<keyword evidence="10" id="KW-1185">Reference proteome</keyword>
<dbReference type="Gene3D" id="3.40.50.300">
    <property type="entry name" value="P-loop containing nucleotide triphosphate hydrolases"/>
    <property type="match status" value="2"/>
</dbReference>
<keyword evidence="4 5" id="KW-0694">RNA-binding</keyword>
<dbReference type="InterPro" id="IPR027417">
    <property type="entry name" value="P-loop_NTPase"/>
</dbReference>
<dbReference type="GO" id="GO:0003724">
    <property type="term" value="F:RNA helicase activity"/>
    <property type="evidence" value="ECO:0007669"/>
    <property type="project" value="UniProtKB-EC"/>
</dbReference>
<reference evidence="10" key="1">
    <citation type="journal article" date="2015" name="PLoS Genet.">
        <title>Genome Sequence and Transcriptome Analyses of Chrysochromulina tobin: Metabolic Tools for Enhanced Algal Fitness in the Prominent Order Prymnesiales (Haptophyceae).</title>
        <authorList>
            <person name="Hovde B.T."/>
            <person name="Deodato C.R."/>
            <person name="Hunsperger H.M."/>
            <person name="Ryken S.A."/>
            <person name="Yost W."/>
            <person name="Jha R.K."/>
            <person name="Patterson J."/>
            <person name="Monnat R.J. Jr."/>
            <person name="Barlow S.B."/>
            <person name="Starkenburg S.R."/>
            <person name="Cattolico R.A."/>
        </authorList>
    </citation>
    <scope>NUCLEOTIDE SEQUENCE</scope>
    <source>
        <strain evidence="10">CCMP291</strain>
    </source>
</reference>
<dbReference type="SUPFAM" id="SSF52540">
    <property type="entry name" value="P-loop containing nucleoside triphosphate hydrolases"/>
    <property type="match status" value="1"/>
</dbReference>
<keyword evidence="2 5" id="KW-0378">Hydrolase</keyword>
<dbReference type="InterPro" id="IPR014001">
    <property type="entry name" value="Helicase_ATP-bd"/>
</dbReference>
<evidence type="ECO:0000256" key="2">
    <source>
        <dbReference type="ARBA" id="ARBA00022801"/>
    </source>
</evidence>
<evidence type="ECO:0000256" key="1">
    <source>
        <dbReference type="ARBA" id="ARBA00022741"/>
    </source>
</evidence>
<dbReference type="GO" id="GO:0016787">
    <property type="term" value="F:hydrolase activity"/>
    <property type="evidence" value="ECO:0007669"/>
    <property type="project" value="UniProtKB-KW"/>
</dbReference>
<dbReference type="Proteomes" id="UP000037460">
    <property type="component" value="Unassembled WGS sequence"/>
</dbReference>
<evidence type="ECO:0000313" key="10">
    <source>
        <dbReference type="Proteomes" id="UP000037460"/>
    </source>
</evidence>
<evidence type="ECO:0000256" key="3">
    <source>
        <dbReference type="ARBA" id="ARBA00022840"/>
    </source>
</evidence>
<evidence type="ECO:0000259" key="7">
    <source>
        <dbReference type="PROSITE" id="PS51192"/>
    </source>
</evidence>
<feature type="compositionally biased region" description="Acidic residues" evidence="6">
    <location>
        <begin position="453"/>
        <end position="465"/>
    </location>
</feature>
<name>A0A0M0K5U0_9EUKA</name>
<proteinExistence type="inferred from homology"/>
<feature type="domain" description="Helicase ATP-binding" evidence="7">
    <location>
        <begin position="1"/>
        <end position="181"/>
    </location>
</feature>
<comment type="caution">
    <text evidence="9">The sequence shown here is derived from an EMBL/GenBank/DDBJ whole genome shotgun (WGS) entry which is preliminary data.</text>
</comment>
<keyword evidence="5 9" id="KW-0347">Helicase</keyword>
<keyword evidence="3 5" id="KW-0067">ATP-binding</keyword>
<evidence type="ECO:0000313" key="9">
    <source>
        <dbReference type="EMBL" id="KOO34195.1"/>
    </source>
</evidence>
<evidence type="ECO:0000256" key="6">
    <source>
        <dbReference type="SAM" id="MobiDB-lite"/>
    </source>
</evidence>
<comment type="function">
    <text evidence="5">RNA helicase.</text>
</comment>
<dbReference type="Pfam" id="PF00271">
    <property type="entry name" value="Helicase_C"/>
    <property type="match status" value="1"/>
</dbReference>
<comment type="domain">
    <text evidence="5">The Q motif is unique to and characteristic of the DEAD box family of RNA helicases and controls ATP binding and hydrolysis.</text>
</comment>
<comment type="similarity">
    <text evidence="5">Belongs to the DEAD box helicase family.</text>
</comment>
<evidence type="ECO:0000259" key="8">
    <source>
        <dbReference type="PROSITE" id="PS51194"/>
    </source>
</evidence>
<dbReference type="SMART" id="SM00490">
    <property type="entry name" value="HELICc"/>
    <property type="match status" value="1"/>
</dbReference>
<dbReference type="EMBL" id="JWZX01001299">
    <property type="protein sequence ID" value="KOO34195.1"/>
    <property type="molecule type" value="Genomic_DNA"/>
</dbReference>
<gene>
    <name evidence="9" type="ORF">Ctob_010562</name>
</gene>
<dbReference type="PROSITE" id="PS51194">
    <property type="entry name" value="HELICASE_CTER"/>
    <property type="match status" value="1"/>
</dbReference>
<feature type="domain" description="Helicase C-terminal" evidence="8">
    <location>
        <begin position="262"/>
        <end position="427"/>
    </location>
</feature>
<dbReference type="PROSITE" id="PS51192">
    <property type="entry name" value="HELICASE_ATP_BIND_1"/>
    <property type="match status" value="1"/>
</dbReference>
<dbReference type="InterPro" id="IPR001650">
    <property type="entry name" value="Helicase_C-like"/>
</dbReference>
<organism evidence="9 10">
    <name type="scientific">Chrysochromulina tobinii</name>
    <dbReference type="NCBI Taxonomy" id="1460289"/>
    <lineage>
        <taxon>Eukaryota</taxon>
        <taxon>Haptista</taxon>
        <taxon>Haptophyta</taxon>
        <taxon>Prymnesiophyceae</taxon>
        <taxon>Prymnesiales</taxon>
        <taxon>Chrysochromulinaceae</taxon>
        <taxon>Chrysochromulina</taxon>
    </lineage>
</organism>
<dbReference type="PANTHER" id="PTHR24031">
    <property type="entry name" value="RNA HELICASE"/>
    <property type="match status" value="1"/>
</dbReference>
<evidence type="ECO:0000256" key="4">
    <source>
        <dbReference type="ARBA" id="ARBA00022884"/>
    </source>
</evidence>
<sequence>MAVLAPALITMRSERAKSTPESLTLRGAPLAIIVVPNEALCEQVGGIAYSLLGGYARASRTWEPGARDSLFKFKGPKGSRIVLWAGTTGDSASGLRAADCDLLITTPDGLASAAAATTDALPLGSLAAIILDEADALLDAPGCQWLLRSAPPSCVRFVAGATLTDGVIAAVMERGLLRAPACLAEGDGSSRTLTEAFVGEAVPKRRTALPPSLIHQATFAPTEGERLLLLVRMMRSDLRAYERAVNERAVKAAAAEAFAEEAAESAVQALGPRPRAVVFAADEPAAKEVARALRDALWGDHAIAVLLPETGMEPMLLADRFRRAGGAQQGFKPGVAAGQSASVLVAPLATARGLDFANVTHVFTLGLPPLSAAEYVHVAGRTGRVGQAGQGVVSSIMSGEGELASLRAMAAAELGLDLMKLEDEDGAEALGDEDLSELRRRLEDGFLLLSTEAEPEGDEPDPAAE</sequence>
<dbReference type="EC" id="3.6.4.13" evidence="5"/>
<comment type="catalytic activity">
    <reaction evidence="5">
        <text>ATP + H2O = ADP + phosphate + H(+)</text>
        <dbReference type="Rhea" id="RHEA:13065"/>
        <dbReference type="ChEBI" id="CHEBI:15377"/>
        <dbReference type="ChEBI" id="CHEBI:15378"/>
        <dbReference type="ChEBI" id="CHEBI:30616"/>
        <dbReference type="ChEBI" id="CHEBI:43474"/>
        <dbReference type="ChEBI" id="CHEBI:456216"/>
        <dbReference type="EC" id="3.6.4.13"/>
    </reaction>
</comment>
<dbReference type="AlphaFoldDB" id="A0A0M0K5U0"/>
<keyword evidence="1 5" id="KW-0547">Nucleotide-binding</keyword>
<protein>
    <recommendedName>
        <fullName evidence="5">ATP-dependent RNA helicase</fullName>
        <ecNumber evidence="5">3.6.4.13</ecNumber>
    </recommendedName>
</protein>
<evidence type="ECO:0000256" key="5">
    <source>
        <dbReference type="RuleBase" id="RU365068"/>
    </source>
</evidence>
<dbReference type="OrthoDB" id="10256233at2759"/>
<dbReference type="GO" id="GO:0005524">
    <property type="term" value="F:ATP binding"/>
    <property type="evidence" value="ECO:0007669"/>
    <property type="project" value="UniProtKB-UniRule"/>
</dbReference>
<dbReference type="GO" id="GO:0003723">
    <property type="term" value="F:RNA binding"/>
    <property type="evidence" value="ECO:0007669"/>
    <property type="project" value="UniProtKB-UniRule"/>
</dbReference>
<accession>A0A0M0K5U0</accession>
<feature type="region of interest" description="Disordered" evidence="6">
    <location>
        <begin position="446"/>
        <end position="465"/>
    </location>
</feature>